<feature type="region of interest" description="Disordered" evidence="1">
    <location>
        <begin position="1"/>
        <end position="30"/>
    </location>
</feature>
<dbReference type="HOGENOM" id="CLU_138325_1_0_2"/>
<dbReference type="InParanoid" id="D9PZF5"/>
<dbReference type="STRING" id="666510.ASAC_0035"/>
<name>D9PZF5_ACIS3</name>
<dbReference type="eggNOG" id="arCOG05464">
    <property type="taxonomic scope" value="Archaea"/>
</dbReference>
<dbReference type="GeneID" id="9498246"/>
<dbReference type="Proteomes" id="UP000000346">
    <property type="component" value="Chromosome"/>
</dbReference>
<proteinExistence type="predicted"/>
<evidence type="ECO:0000256" key="1">
    <source>
        <dbReference type="SAM" id="MobiDB-lite"/>
    </source>
</evidence>
<accession>D9PZF5</accession>
<gene>
    <name evidence="2" type="ordered locus">ASAC_0035</name>
</gene>
<reference evidence="2 3" key="1">
    <citation type="journal article" date="2010" name="Appl. Environ. Microbiol.">
        <title>The genome sequence of the crenarchaeon Acidilobus saccharovorans supports a new order, Acidilobales, and suggests an important ecological role in terrestrial acidic hot springs.</title>
        <authorList>
            <person name="Mardanov A.V."/>
            <person name="Svetlitchnyi V.A."/>
            <person name="Beletsky A.V."/>
            <person name="Prokofeva M.I."/>
            <person name="Bonch-Osmolovskaya E.A."/>
            <person name="Ravin N.V."/>
            <person name="Skryabin K.G."/>
        </authorList>
    </citation>
    <scope>NUCLEOTIDE SEQUENCE [LARGE SCALE GENOMIC DNA]</scope>
    <source>
        <strain evidence="3">DSM 16705 / JCM 18335 / VKM B-2471 / 345-15</strain>
    </source>
</reference>
<dbReference type="AlphaFoldDB" id="D9PZF5"/>
<dbReference type="OrthoDB" id="30814at2157"/>
<dbReference type="KEGG" id="asc:ASAC_0035"/>
<evidence type="ECO:0000313" key="3">
    <source>
        <dbReference type="Proteomes" id="UP000000346"/>
    </source>
</evidence>
<protein>
    <submittedName>
        <fullName evidence="2">Uncharacterized protein</fullName>
    </submittedName>
</protein>
<dbReference type="EMBL" id="CP001742">
    <property type="protein sequence ID" value="ADL18443.1"/>
    <property type="molecule type" value="Genomic_DNA"/>
</dbReference>
<dbReference type="RefSeq" id="WP_013265955.1">
    <property type="nucleotide sequence ID" value="NC_014374.1"/>
</dbReference>
<organism evidence="2 3">
    <name type="scientific">Acidilobus saccharovorans (strain DSM 16705 / JCM 18335 / VKM B-2471 / 345-15)</name>
    <dbReference type="NCBI Taxonomy" id="666510"/>
    <lineage>
        <taxon>Archaea</taxon>
        <taxon>Thermoproteota</taxon>
        <taxon>Thermoprotei</taxon>
        <taxon>Acidilobales</taxon>
        <taxon>Acidilobaceae</taxon>
        <taxon>Acidilobus</taxon>
    </lineage>
</organism>
<keyword evidence="3" id="KW-1185">Reference proteome</keyword>
<evidence type="ECO:0000313" key="2">
    <source>
        <dbReference type="EMBL" id="ADL18443.1"/>
    </source>
</evidence>
<sequence length="129" mass="14658">MSFGHRRQGDPRPEASQGTRQEPRPKPIGDRCNPLCPFFRCGQRALRVSVEHYRGRPVKVAMCSLVGDRCVGTQCRYAYCEKKAMLPDGRCSFAIESRARQVKSFEEELKEEGELPGLAIKDKRLSDEL</sequence>